<evidence type="ECO:0000256" key="5">
    <source>
        <dbReference type="ARBA" id="ARBA00022529"/>
    </source>
</evidence>
<name>H0VCS2_CAVPO</name>
<dbReference type="GeneTree" id="ENSGT00530000064502"/>
<comment type="subcellular location">
    <subcellularLocation>
        <location evidence="2 10">Secreted</location>
    </subcellularLocation>
</comment>
<evidence type="ECO:0000256" key="3">
    <source>
        <dbReference type="ARBA" id="ARBA00007371"/>
    </source>
</evidence>
<evidence type="ECO:0000313" key="13">
    <source>
        <dbReference type="Proteomes" id="UP000005447"/>
    </source>
</evidence>
<organism evidence="12 13">
    <name type="scientific">Cavia porcellus</name>
    <name type="common">Guinea pig</name>
    <dbReference type="NCBI Taxonomy" id="10141"/>
    <lineage>
        <taxon>Eukaryota</taxon>
        <taxon>Metazoa</taxon>
        <taxon>Chordata</taxon>
        <taxon>Craniata</taxon>
        <taxon>Vertebrata</taxon>
        <taxon>Euteleostomi</taxon>
        <taxon>Mammalia</taxon>
        <taxon>Eutheria</taxon>
        <taxon>Euarchontoglires</taxon>
        <taxon>Glires</taxon>
        <taxon>Rodentia</taxon>
        <taxon>Hystricomorpha</taxon>
        <taxon>Caviidae</taxon>
        <taxon>Cavia</taxon>
    </lineage>
</organism>
<keyword evidence="8 10" id="KW-0044">Antibiotic</keyword>
<evidence type="ECO:0000256" key="7">
    <source>
        <dbReference type="ARBA" id="ARBA00022940"/>
    </source>
</evidence>
<reference evidence="12" key="3">
    <citation type="submission" date="2025-09" db="UniProtKB">
        <authorList>
            <consortium name="Ensembl"/>
        </authorList>
    </citation>
    <scope>IDENTIFICATION</scope>
    <source>
        <strain evidence="12">2N</strain>
    </source>
</reference>
<dbReference type="AlphaFoldDB" id="H0VCS2"/>
<dbReference type="Ensembl" id="ENSCPOT00000008701.3">
    <property type="protein sequence ID" value="ENSCPOP00000007749.2"/>
    <property type="gene ID" value="ENSCPOG00000008623.4"/>
</dbReference>
<dbReference type="GO" id="GO:0045087">
    <property type="term" value="P:innate immune response"/>
    <property type="evidence" value="ECO:0007669"/>
    <property type="project" value="InterPro"/>
</dbReference>
<dbReference type="GO" id="GO:0050829">
    <property type="term" value="P:defense response to Gram-negative bacterium"/>
    <property type="evidence" value="ECO:0007669"/>
    <property type="project" value="Ensembl"/>
</dbReference>
<dbReference type="PANTHER" id="PTHR15001:SF3">
    <property type="entry name" value="BETA-DEFENSIN 123"/>
    <property type="match status" value="1"/>
</dbReference>
<keyword evidence="6 10" id="KW-0732">Signal</keyword>
<accession>H0VCS2</accession>
<proteinExistence type="inferred from homology"/>
<evidence type="ECO:0000313" key="12">
    <source>
        <dbReference type="Ensembl" id="ENSCPOP00000007749.2"/>
    </source>
</evidence>
<comment type="similarity">
    <text evidence="3 10">Belongs to the beta-defensin family.</text>
</comment>
<evidence type="ECO:0000256" key="6">
    <source>
        <dbReference type="ARBA" id="ARBA00022729"/>
    </source>
</evidence>
<dbReference type="Pfam" id="PF13841">
    <property type="entry name" value="Defensin_beta_2"/>
    <property type="match status" value="1"/>
</dbReference>
<dbReference type="PANTHER" id="PTHR15001">
    <property type="entry name" value="BETA-DEFENSIN 123-RELATED"/>
    <property type="match status" value="1"/>
</dbReference>
<dbReference type="GO" id="GO:0005576">
    <property type="term" value="C:extracellular region"/>
    <property type="evidence" value="ECO:0007669"/>
    <property type="project" value="UniProtKB-SubCell"/>
</dbReference>
<dbReference type="GO" id="GO:0061844">
    <property type="term" value="P:antimicrobial humoral immune response mediated by antimicrobial peptide"/>
    <property type="evidence" value="ECO:0007669"/>
    <property type="project" value="Ensembl"/>
</dbReference>
<evidence type="ECO:0000256" key="1">
    <source>
        <dbReference type="ARBA" id="ARBA00002878"/>
    </source>
</evidence>
<evidence type="ECO:0000256" key="4">
    <source>
        <dbReference type="ARBA" id="ARBA00022525"/>
    </source>
</evidence>
<dbReference type="Proteomes" id="UP000005447">
    <property type="component" value="Unassembled WGS sequence"/>
</dbReference>
<sequence length="98" mass="11336">MNLFLVTAILLIQNPTVTEQLKKCWGDYVQGHCRRICKVTEIRKALCENGRYCCLSISKLEERKKFTKPPPPKPQPFALTLPQDEVPEIFSTLETYHT</sequence>
<dbReference type="VEuPathDB" id="HostDB:ENSCPOG00000008623"/>
<feature type="signal peptide" evidence="10">
    <location>
        <begin position="1"/>
        <end position="18"/>
    </location>
</feature>
<dbReference type="OrthoDB" id="9623361at2759"/>
<keyword evidence="7 10" id="KW-0211">Defensin</keyword>
<dbReference type="EMBL" id="AAKN02012518">
    <property type="status" value="NOT_ANNOTATED_CDS"/>
    <property type="molecule type" value="Genomic_DNA"/>
</dbReference>
<keyword evidence="13" id="KW-1185">Reference proteome</keyword>
<dbReference type="OMA" id="KKCWGEY"/>
<keyword evidence="4 10" id="KW-0964">Secreted</keyword>
<keyword evidence="9" id="KW-1015">Disulfide bond</keyword>
<evidence type="ECO:0000256" key="9">
    <source>
        <dbReference type="ARBA" id="ARBA00023157"/>
    </source>
</evidence>
<keyword evidence="5 10" id="KW-0929">Antimicrobial</keyword>
<gene>
    <name evidence="12" type="primary">DEFB127</name>
</gene>
<evidence type="ECO:0000256" key="2">
    <source>
        <dbReference type="ARBA" id="ARBA00004613"/>
    </source>
</evidence>
<dbReference type="GeneID" id="100735403"/>
<dbReference type="RefSeq" id="XP_023415881.1">
    <property type="nucleotide sequence ID" value="XM_023560113.2"/>
</dbReference>
<evidence type="ECO:0000259" key="11">
    <source>
        <dbReference type="Pfam" id="PF13841"/>
    </source>
</evidence>
<feature type="domain" description="Beta-defensin" evidence="11">
    <location>
        <begin position="23"/>
        <end position="54"/>
    </location>
</feature>
<dbReference type="InParanoid" id="H0VCS2"/>
<dbReference type="InterPro" id="IPR050544">
    <property type="entry name" value="Beta-defensin"/>
</dbReference>
<evidence type="ECO:0000256" key="8">
    <source>
        <dbReference type="ARBA" id="ARBA00023022"/>
    </source>
</evidence>
<evidence type="ECO:0000256" key="10">
    <source>
        <dbReference type="RuleBase" id="RU231113"/>
    </source>
</evidence>
<dbReference type="eggNOG" id="ENOG502TFAJ">
    <property type="taxonomic scope" value="Eukaryota"/>
</dbReference>
<comment type="function">
    <text evidence="1 10">Has antibacterial activity.</text>
</comment>
<feature type="chain" id="PRO_5005133398" description="Beta-defensin" evidence="10">
    <location>
        <begin position="19"/>
        <end position="98"/>
    </location>
</feature>
<protein>
    <recommendedName>
        <fullName evidence="10">Beta-defensin</fullName>
    </recommendedName>
</protein>
<dbReference type="HOGENOM" id="CLU_181906_1_0_1"/>
<reference evidence="13" key="1">
    <citation type="journal article" date="2011" name="Nature">
        <title>A high-resolution map of human evolutionary constraint using 29 mammals.</title>
        <authorList>
            <person name="Lindblad-Toh K."/>
            <person name="Garber M."/>
            <person name="Zuk O."/>
            <person name="Lin M.F."/>
            <person name="Parker B.J."/>
            <person name="Washietl S."/>
            <person name="Kheradpour P."/>
            <person name="Ernst J."/>
            <person name="Jordan G."/>
            <person name="Mauceli E."/>
            <person name="Ward L.D."/>
            <person name="Lowe C.B."/>
            <person name="Holloway A.K."/>
            <person name="Clamp M."/>
            <person name="Gnerre S."/>
            <person name="Alfoldi J."/>
            <person name="Beal K."/>
            <person name="Chang J."/>
            <person name="Clawson H."/>
            <person name="Cuff J."/>
            <person name="Di Palma F."/>
            <person name="Fitzgerald S."/>
            <person name="Flicek P."/>
            <person name="Guttman M."/>
            <person name="Hubisz M.J."/>
            <person name="Jaffe D.B."/>
            <person name="Jungreis I."/>
            <person name="Kent W.J."/>
            <person name="Kostka D."/>
            <person name="Lara M."/>
            <person name="Martins A.L."/>
            <person name="Massingham T."/>
            <person name="Moltke I."/>
            <person name="Raney B.J."/>
            <person name="Rasmussen M.D."/>
            <person name="Robinson J."/>
            <person name="Stark A."/>
            <person name="Vilella A.J."/>
            <person name="Wen J."/>
            <person name="Xie X."/>
            <person name="Zody M.C."/>
            <person name="Baldwin J."/>
            <person name="Bloom T."/>
            <person name="Chin C.W."/>
            <person name="Heiman D."/>
            <person name="Nicol R."/>
            <person name="Nusbaum C."/>
            <person name="Young S."/>
            <person name="Wilkinson J."/>
            <person name="Worley K.C."/>
            <person name="Kovar C.L."/>
            <person name="Muzny D.M."/>
            <person name="Gibbs R.A."/>
            <person name="Cree A."/>
            <person name="Dihn H.H."/>
            <person name="Fowler G."/>
            <person name="Jhangiani S."/>
            <person name="Joshi V."/>
            <person name="Lee S."/>
            <person name="Lewis L.R."/>
            <person name="Nazareth L.V."/>
            <person name="Okwuonu G."/>
            <person name="Santibanez J."/>
            <person name="Warren W.C."/>
            <person name="Mardis E.R."/>
            <person name="Weinstock G.M."/>
            <person name="Wilson R.K."/>
            <person name="Delehaunty K."/>
            <person name="Dooling D."/>
            <person name="Fronik C."/>
            <person name="Fulton L."/>
            <person name="Fulton B."/>
            <person name="Graves T."/>
            <person name="Minx P."/>
            <person name="Sodergren E."/>
            <person name="Birney E."/>
            <person name="Margulies E.H."/>
            <person name="Herrero J."/>
            <person name="Green E.D."/>
            <person name="Haussler D."/>
            <person name="Siepel A."/>
            <person name="Goldman N."/>
            <person name="Pollard K.S."/>
            <person name="Pedersen J.S."/>
            <person name="Lander E.S."/>
            <person name="Kellis M."/>
        </authorList>
    </citation>
    <scope>NUCLEOTIDE SEQUENCE [LARGE SCALE GENOMIC DNA]</scope>
    <source>
        <strain evidence="13">2N</strain>
    </source>
</reference>
<reference evidence="12" key="2">
    <citation type="submission" date="2025-08" db="UniProtKB">
        <authorList>
            <consortium name="Ensembl"/>
        </authorList>
    </citation>
    <scope>IDENTIFICATION</scope>
    <source>
        <strain evidence="12">2N</strain>
    </source>
</reference>
<dbReference type="STRING" id="10141.ENSCPOP00000007749"/>
<dbReference type="InterPro" id="IPR025933">
    <property type="entry name" value="Beta_defensin_dom"/>
</dbReference>